<dbReference type="Pfam" id="PF05954">
    <property type="entry name" value="Phage_GPD"/>
    <property type="match status" value="1"/>
</dbReference>
<comment type="similarity">
    <text evidence="2">Belongs to the VgrG protein family.</text>
</comment>
<evidence type="ECO:0000256" key="2">
    <source>
        <dbReference type="ARBA" id="ARBA00005558"/>
    </source>
</evidence>
<dbReference type="PANTHER" id="PTHR32305">
    <property type="match status" value="1"/>
</dbReference>
<dbReference type="NCBIfam" id="TIGR03361">
    <property type="entry name" value="VI_Rhs_Vgr"/>
    <property type="match status" value="1"/>
</dbReference>
<dbReference type="InterPro" id="IPR006531">
    <property type="entry name" value="Gp5/Vgr_OB"/>
</dbReference>
<feature type="domain" description="Putative type VI secretion system Rhs element associated Vgr" evidence="7">
    <location>
        <begin position="528"/>
        <end position="636"/>
    </location>
</feature>
<dbReference type="EMBL" id="AP018112">
    <property type="protein sequence ID" value="BAX62742.1"/>
    <property type="molecule type" value="Genomic_DNA"/>
</dbReference>
<sequence>MSIMTQARTLSISGAALPTYGMDALPVFVPVRLQGTETIGRIDECRYLVTLRTDDAYAFSPSVTSNLDLDKVVGTDVTILIRFEGKGHFIPGLAGNTGLGNIGAGTREITGLVVAARIVGQDRDSILYELELRPWLYRATLTQDSRLFQEMTVVEVTDAVLSKYPYTVEKRLAGIFRGVYPKRDMQRQAFESDWAFLQRLWEEWGIWWWFEHDDGHHRLILCDTMGGHQPHGAAYETLRYLPPDSKRIDEEHIHALSVTSRLTAGRVTVTDYDYTRPRAKLAVTEENPRGTASADGEIYAWGDYSQPLAGAQGLAGQQNDADREARHLARVQLEAQRCAGLRANGAGNLRGLTVGRTFTLTGYPQQSANREYVVVSCVLDIEEIGNRAGIAQTYRVETQFELLPANEPFRLKRSVDKPVLSGPEKAIVVGPAGQEVWTDQYGRVKVQFEWDREGKHDEHSGIWLRVLSPWQGVDMGATCIPRIGHEVAVSHYYGDPDLPVVIGSAVNAFRQPALDMPANQAVTVLRGREFHGTASGHVAIDDTQGQIQTQIASDAGTSQLSLGDIRRIVKKKGRADARGKGFDLRTDYWGVVRALRGLFVTTDGQAGGPGHAKDAREAIGRLMRARERQESLSGLAQRHEAQRHDADQSEVAKAIKARNDSIKGNPSGDPEDFPELAEADMVLAGPAGISLAAERNVHIASNEDIAVTSGRHVGLAVGRSLFASVANAFSLFVHKAGIKLIAAAGKIRIEAQTDGIDVTAKQSVTITSTTDSIHLHAAKEIVLHAGSTEVRISDQGYVVRTAGEHTIYAGSHQTDAPRTRPMRLPVTPDNPGQFAAHFVLMEHASGFALPQQPYRITLDNGRVIEGVSNERGETSLITDHDVAFGAVELLAASDPDKVIAVNHAAIVRDNTTPYTATAPNADKRTAKIRGKTASTPEQGATSENQPPTFATCDPLNFGLRFHHFIDGAKQNDVKGNRPRNDVVYPVTKIYTAAIKETLKGIQWGKYKILDGSVPIELKDSIEKYVNRILSDALSEGPFGLPKGFVNESMQSSGAMPILDIVNAEQGKALYNMRSDVSAAFNYQLWTIVIQETEITNIITAADNKVALDGALKAFADTLYHEARHCQQMFWMTALLQQHSGDYAALSKIHTVYQRYTHEDVYNSAQRTNIPNDDRVLKGLHRMLAFHYYWMITYLQNYSGGSYAISDIPISQAEVCKLLNVSPETAAKMVSFEEGYRSQLHEEDAYACAGVVQDYWARPDRAFVFNPGTCTADYAAALRTVGARS</sequence>
<feature type="domain" description="Gp5/Type VI secretion system Vgr protein OB-fold" evidence="5">
    <location>
        <begin position="439"/>
        <end position="504"/>
    </location>
</feature>
<dbReference type="RefSeq" id="WP_096475117.1">
    <property type="nucleotide sequence ID" value="NZ_AP018112.1"/>
</dbReference>
<feature type="domain" description="DUF2345" evidence="6">
    <location>
        <begin position="671"/>
        <end position="817"/>
    </location>
</feature>
<dbReference type="Gene3D" id="2.40.50.230">
    <property type="entry name" value="Gp5 N-terminal domain"/>
    <property type="match status" value="1"/>
</dbReference>
<dbReference type="Pfam" id="PF13296">
    <property type="entry name" value="T6SS_Vgr"/>
    <property type="match status" value="1"/>
</dbReference>
<dbReference type="Gene3D" id="2.30.110.50">
    <property type="match status" value="1"/>
</dbReference>
<evidence type="ECO:0000313" key="9">
    <source>
        <dbReference type="Proteomes" id="UP000218432"/>
    </source>
</evidence>
<organism evidence="8 9">
    <name type="scientific">Burkholderia stabilis</name>
    <dbReference type="NCBI Taxonomy" id="95485"/>
    <lineage>
        <taxon>Bacteria</taxon>
        <taxon>Pseudomonadati</taxon>
        <taxon>Pseudomonadota</taxon>
        <taxon>Betaproteobacteria</taxon>
        <taxon>Burkholderiales</taxon>
        <taxon>Burkholderiaceae</taxon>
        <taxon>Burkholderia</taxon>
        <taxon>Burkholderia cepacia complex</taxon>
    </lineage>
</organism>
<dbReference type="Pfam" id="PF10106">
    <property type="entry name" value="DUF2345"/>
    <property type="match status" value="1"/>
</dbReference>
<dbReference type="Proteomes" id="UP000218432">
    <property type="component" value="Chromosome 2"/>
</dbReference>
<protein>
    <submittedName>
        <fullName evidence="8">Type IV secretion protein Rhs</fullName>
    </submittedName>
</protein>
<comment type="subcellular location">
    <subcellularLocation>
        <location evidence="1">Secreted</location>
    </subcellularLocation>
</comment>
<dbReference type="SUPFAM" id="SSF69279">
    <property type="entry name" value="Phage tail proteins"/>
    <property type="match status" value="2"/>
</dbReference>
<evidence type="ECO:0000259" key="5">
    <source>
        <dbReference type="Pfam" id="PF04717"/>
    </source>
</evidence>
<feature type="compositionally biased region" description="Polar residues" evidence="4">
    <location>
        <begin position="932"/>
        <end position="948"/>
    </location>
</feature>
<reference evidence="8 9" key="1">
    <citation type="journal article" date="2017" name="Genome Announc.">
        <title>Complete Genome Sequence of Burkholderia stabilis FERMP-21014.</title>
        <authorList>
            <person name="Konishi K."/>
            <person name="Kumagai T."/>
            <person name="Sakasegawa S."/>
            <person name="Tamura T."/>
        </authorList>
    </citation>
    <scope>NUCLEOTIDE SEQUENCE [LARGE SCALE GENOMIC DNA]</scope>
    <source>
        <strain evidence="8 9">FERMP-21014</strain>
    </source>
</reference>
<proteinExistence type="inferred from homology"/>
<dbReference type="InterPro" id="IPR050708">
    <property type="entry name" value="T6SS_VgrG/RHS"/>
</dbReference>
<dbReference type="GO" id="GO:0005576">
    <property type="term" value="C:extracellular region"/>
    <property type="evidence" value="ECO:0007669"/>
    <property type="project" value="UniProtKB-SubCell"/>
</dbReference>
<evidence type="ECO:0000256" key="3">
    <source>
        <dbReference type="ARBA" id="ARBA00022525"/>
    </source>
</evidence>
<dbReference type="InterPro" id="IPR017847">
    <property type="entry name" value="T6SS_RhsGE_Vgr_subset"/>
</dbReference>
<name>A0A1Y1BRV1_9BURK</name>
<evidence type="ECO:0000256" key="4">
    <source>
        <dbReference type="SAM" id="MobiDB-lite"/>
    </source>
</evidence>
<dbReference type="Pfam" id="PF04717">
    <property type="entry name" value="Phage_base_V"/>
    <property type="match status" value="1"/>
</dbReference>
<dbReference type="SUPFAM" id="SSF69255">
    <property type="entry name" value="gp5 N-terminal domain-like"/>
    <property type="match status" value="1"/>
</dbReference>
<dbReference type="Gene3D" id="4.10.220.110">
    <property type="match status" value="1"/>
</dbReference>
<keyword evidence="3" id="KW-0964">Secreted</keyword>
<dbReference type="Gene3D" id="3.55.50.10">
    <property type="entry name" value="Baseplate protein-like domains"/>
    <property type="match status" value="1"/>
</dbReference>
<feature type="region of interest" description="Disordered" evidence="4">
    <location>
        <begin position="915"/>
        <end position="949"/>
    </location>
</feature>
<evidence type="ECO:0000259" key="7">
    <source>
        <dbReference type="Pfam" id="PF13296"/>
    </source>
</evidence>
<accession>A0A1Y1BRV1</accession>
<dbReference type="InterPro" id="IPR037026">
    <property type="entry name" value="Vgr_OB-fold_dom_sf"/>
</dbReference>
<dbReference type="InterPro" id="IPR018769">
    <property type="entry name" value="VgrG2_DUF2345"/>
</dbReference>
<dbReference type="InterPro" id="IPR028244">
    <property type="entry name" value="T6SS_Rhs_Vgr_dom"/>
</dbReference>
<evidence type="ECO:0000256" key="1">
    <source>
        <dbReference type="ARBA" id="ARBA00004613"/>
    </source>
</evidence>
<dbReference type="InterPro" id="IPR006533">
    <property type="entry name" value="T6SS_Vgr_RhsGE"/>
</dbReference>
<dbReference type="PANTHER" id="PTHR32305:SF15">
    <property type="entry name" value="PROTEIN RHSA-RELATED"/>
    <property type="match status" value="1"/>
</dbReference>
<evidence type="ECO:0000313" key="8">
    <source>
        <dbReference type="EMBL" id="BAX62742.1"/>
    </source>
</evidence>
<evidence type="ECO:0000259" key="6">
    <source>
        <dbReference type="Pfam" id="PF10106"/>
    </source>
</evidence>
<dbReference type="NCBIfam" id="TIGR01646">
    <property type="entry name" value="vgr_GE"/>
    <property type="match status" value="1"/>
</dbReference>
<gene>
    <name evidence="8" type="ORF">BSFP_056100</name>
</gene>